<dbReference type="PANTHER" id="PTHR11516:SF2">
    <property type="entry name" value="PYRUVATE DEHYDROGENASE ALPHA SUBUNIT"/>
    <property type="match status" value="1"/>
</dbReference>
<evidence type="ECO:0000256" key="2">
    <source>
        <dbReference type="ARBA" id="ARBA00023002"/>
    </source>
</evidence>
<sequence>MTALTKFAEKDLELLLLIRNFEIALLDLFDAGKLNGTTHTCLGQEYVPVALAPLLREDFVFSNHRGHGHYLARFEDPSGLLAEIMGREGAVCSGVGGSQHIYREGYLSTGVQGQSLPIAVGVALHYLRTGQNRIAVVHIGDGTWGEGAVYEALNMAGLWSVPLLVVVEDNGIAQSTPTGAQLAGTIADRAASFGIDHHELHTADVNVIRAELAPVVADVRRGAPAVVRFPTVRLGPHSKGDDTRSAEELADLRAGEWSARYARGFPEQYAAADARQRKLVAGLVADVSARPPSVWAAAPAEVGSGAAR</sequence>
<evidence type="ECO:0000256" key="3">
    <source>
        <dbReference type="ARBA" id="ARBA00023052"/>
    </source>
</evidence>
<accession>A0A1V3ZZI2</accession>
<dbReference type="AlphaFoldDB" id="A0A1V3ZZI2"/>
<dbReference type="EMBL" id="MVFC01000054">
    <property type="protein sequence ID" value="OON71549.1"/>
    <property type="molecule type" value="Genomic_DNA"/>
</dbReference>
<dbReference type="GO" id="GO:0000287">
    <property type="term" value="F:magnesium ion binding"/>
    <property type="evidence" value="ECO:0007669"/>
    <property type="project" value="UniProtKB-ARBA"/>
</dbReference>
<name>A0A1V3ZZI2_9ACTN</name>
<keyword evidence="6" id="KW-1185">Reference proteome</keyword>
<dbReference type="GO" id="GO:0016624">
    <property type="term" value="F:oxidoreductase activity, acting on the aldehyde or oxo group of donors, disulfide as acceptor"/>
    <property type="evidence" value="ECO:0007669"/>
    <property type="project" value="InterPro"/>
</dbReference>
<evidence type="ECO:0000313" key="5">
    <source>
        <dbReference type="EMBL" id="OON71549.1"/>
    </source>
</evidence>
<dbReference type="CDD" id="cd02000">
    <property type="entry name" value="TPP_E1_PDC_ADC_BCADC"/>
    <property type="match status" value="1"/>
</dbReference>
<dbReference type="Pfam" id="PF00676">
    <property type="entry name" value="E1_dh"/>
    <property type="match status" value="1"/>
</dbReference>
<protein>
    <submittedName>
        <fullName evidence="5">Dehydrogenase</fullName>
    </submittedName>
</protein>
<evidence type="ECO:0000256" key="1">
    <source>
        <dbReference type="ARBA" id="ARBA00001964"/>
    </source>
</evidence>
<dbReference type="Gene3D" id="3.40.50.970">
    <property type="match status" value="1"/>
</dbReference>
<dbReference type="SUPFAM" id="SSF52518">
    <property type="entry name" value="Thiamin diphosphate-binding fold (THDP-binding)"/>
    <property type="match status" value="1"/>
</dbReference>
<dbReference type="RefSeq" id="WP_227025368.1">
    <property type="nucleotide sequence ID" value="NZ_CP045178.1"/>
</dbReference>
<dbReference type="PANTHER" id="PTHR11516">
    <property type="entry name" value="PYRUVATE DEHYDROGENASE E1 COMPONENT, ALPHA SUBUNIT BACTERIAL AND ORGANELLAR"/>
    <property type="match status" value="1"/>
</dbReference>
<dbReference type="InterPro" id="IPR029061">
    <property type="entry name" value="THDP-binding"/>
</dbReference>
<comment type="caution">
    <text evidence="5">The sequence shown here is derived from an EMBL/GenBank/DDBJ whole genome shotgun (WGS) entry which is preliminary data.</text>
</comment>
<gene>
    <name evidence="5" type="ORF">B1H18_33340</name>
</gene>
<keyword evidence="3" id="KW-0786">Thiamine pyrophosphate</keyword>
<evidence type="ECO:0000259" key="4">
    <source>
        <dbReference type="Pfam" id="PF00676"/>
    </source>
</evidence>
<comment type="cofactor">
    <cofactor evidence="1">
        <name>thiamine diphosphate</name>
        <dbReference type="ChEBI" id="CHEBI:58937"/>
    </cofactor>
</comment>
<proteinExistence type="predicted"/>
<feature type="domain" description="Dehydrogenase E1 component" evidence="4">
    <location>
        <begin position="17"/>
        <end position="256"/>
    </location>
</feature>
<dbReference type="InterPro" id="IPR001017">
    <property type="entry name" value="DH_E1"/>
</dbReference>
<dbReference type="Proteomes" id="UP000190539">
    <property type="component" value="Unassembled WGS sequence"/>
</dbReference>
<reference evidence="5 6" key="1">
    <citation type="submission" date="2017-02" db="EMBL/GenBank/DDBJ databases">
        <title>Draft Genome Sequence of Streptomyces tsukubaensis F601, a Producer of the immunosuppressant tacrolimus FK506.</title>
        <authorList>
            <person name="Zong G."/>
            <person name="Zhong C."/>
            <person name="Fu J."/>
            <person name="Qin R."/>
            <person name="Cao G."/>
        </authorList>
    </citation>
    <scope>NUCLEOTIDE SEQUENCE [LARGE SCALE GENOMIC DNA]</scope>
    <source>
        <strain evidence="5 6">F601</strain>
    </source>
</reference>
<evidence type="ECO:0000313" key="6">
    <source>
        <dbReference type="Proteomes" id="UP000190539"/>
    </source>
</evidence>
<dbReference type="STRING" id="83656.B1H18_33340"/>
<keyword evidence="2" id="KW-0560">Oxidoreductase</keyword>
<organism evidence="5 6">
    <name type="scientific">Streptomyces tsukubensis</name>
    <dbReference type="NCBI Taxonomy" id="83656"/>
    <lineage>
        <taxon>Bacteria</taxon>
        <taxon>Bacillati</taxon>
        <taxon>Actinomycetota</taxon>
        <taxon>Actinomycetes</taxon>
        <taxon>Kitasatosporales</taxon>
        <taxon>Streptomycetaceae</taxon>
        <taxon>Streptomyces</taxon>
    </lineage>
</organism>
<dbReference type="InterPro" id="IPR050642">
    <property type="entry name" value="PDH_E1_Alpha_Subunit"/>
</dbReference>
<dbReference type="GO" id="GO:0006086">
    <property type="term" value="P:pyruvate decarboxylation to acetyl-CoA"/>
    <property type="evidence" value="ECO:0007669"/>
    <property type="project" value="TreeGrafter"/>
</dbReference>